<evidence type="ECO:0000256" key="1">
    <source>
        <dbReference type="SAM" id="Phobius"/>
    </source>
</evidence>
<evidence type="ECO:0008006" key="3">
    <source>
        <dbReference type="Google" id="ProtNLM"/>
    </source>
</evidence>
<dbReference type="EMBL" id="JNSL01000162">
    <property type="protein sequence ID" value="KGA14048.1"/>
    <property type="molecule type" value="Genomic_DNA"/>
</dbReference>
<proteinExistence type="predicted"/>
<evidence type="ECO:0000313" key="2">
    <source>
        <dbReference type="EMBL" id="KGA14048.1"/>
    </source>
</evidence>
<dbReference type="AlphaFoldDB" id="A0A094S811"/>
<name>A0A094S811_9ZZZZ</name>
<gene>
    <name evidence="2" type="ORF">GM51_18215</name>
</gene>
<feature type="transmembrane region" description="Helical" evidence="1">
    <location>
        <begin position="213"/>
        <end position="237"/>
    </location>
</feature>
<reference evidence="2" key="1">
    <citation type="submission" date="2014-06" db="EMBL/GenBank/DDBJ databases">
        <title>Key roles for freshwater Actinobacteria revealed by deep metagenomic sequencing.</title>
        <authorList>
            <person name="Ghai R."/>
            <person name="Mizuno C.M."/>
            <person name="Picazo A."/>
            <person name="Camacho A."/>
            <person name="Rodriguez-Valera F."/>
        </authorList>
    </citation>
    <scope>NUCLEOTIDE SEQUENCE</scope>
</reference>
<sequence>MLRNRRLPRVFALLALVVFVAAGCRVQIETKIDVGLDGKGTITQGIGFDDAALKRVGDPARALRADDLVQAGWEVDAASKEGDLTWIRVHQSFETPEEGTALLAQLSGPDGPYRDMLISRSDGFLSTSVKVTGQIDTTAGLQMFGDQQLATTFGGDASGGLLAKIEAEEKAPPASMVDLNLVVNAGSSTKTYNASFTDTDTQLVKVSSSRGKLLQILETLFVLALVGLTATVIGLRYRKRRLRTRRLMHSRGRRW</sequence>
<dbReference type="PROSITE" id="PS51257">
    <property type="entry name" value="PROKAR_LIPOPROTEIN"/>
    <property type="match status" value="1"/>
</dbReference>
<organism evidence="2">
    <name type="scientific">freshwater metagenome</name>
    <dbReference type="NCBI Taxonomy" id="449393"/>
    <lineage>
        <taxon>unclassified sequences</taxon>
        <taxon>metagenomes</taxon>
        <taxon>ecological metagenomes</taxon>
    </lineage>
</organism>
<keyword evidence="1" id="KW-0472">Membrane</keyword>
<keyword evidence="1" id="KW-0812">Transmembrane</keyword>
<protein>
    <recommendedName>
        <fullName evidence="3">Lipoprotein</fullName>
    </recommendedName>
</protein>
<accession>A0A094S811</accession>
<keyword evidence="1" id="KW-1133">Transmembrane helix</keyword>
<comment type="caution">
    <text evidence="2">The sequence shown here is derived from an EMBL/GenBank/DDBJ whole genome shotgun (WGS) entry which is preliminary data.</text>
</comment>